<keyword evidence="2" id="KW-0150">Chloroplast</keyword>
<dbReference type="InterPro" id="IPR007378">
    <property type="entry name" value="Tic22-like"/>
</dbReference>
<accession>A0ABD3CFJ6</accession>
<dbReference type="PANTHER" id="PTHR33926:SF1">
    <property type="entry name" value="PROTEIN TIC 22-LIKE, CHLOROPLASTIC"/>
    <property type="match status" value="1"/>
</dbReference>
<keyword evidence="3" id="KW-0934">Plastid</keyword>
<evidence type="ECO:0000313" key="5">
    <source>
        <dbReference type="Proteomes" id="UP001632038"/>
    </source>
</evidence>
<dbReference type="PANTHER" id="PTHR33926">
    <property type="entry name" value="PROTEIN TIC 22, CHLOROPLASTIC"/>
    <property type="match status" value="1"/>
</dbReference>
<dbReference type="EMBL" id="JAVIJP010000036">
    <property type="protein sequence ID" value="KAL3628347.1"/>
    <property type="molecule type" value="Genomic_DNA"/>
</dbReference>
<organism evidence="4 5">
    <name type="scientific">Castilleja foliolosa</name>
    <dbReference type="NCBI Taxonomy" id="1961234"/>
    <lineage>
        <taxon>Eukaryota</taxon>
        <taxon>Viridiplantae</taxon>
        <taxon>Streptophyta</taxon>
        <taxon>Embryophyta</taxon>
        <taxon>Tracheophyta</taxon>
        <taxon>Spermatophyta</taxon>
        <taxon>Magnoliopsida</taxon>
        <taxon>eudicotyledons</taxon>
        <taxon>Gunneridae</taxon>
        <taxon>Pentapetalae</taxon>
        <taxon>asterids</taxon>
        <taxon>lamiids</taxon>
        <taxon>Lamiales</taxon>
        <taxon>Orobanchaceae</taxon>
        <taxon>Pedicularideae</taxon>
        <taxon>Castillejinae</taxon>
        <taxon>Castilleja</taxon>
    </lineage>
</organism>
<dbReference type="Proteomes" id="UP001632038">
    <property type="component" value="Unassembled WGS sequence"/>
</dbReference>
<dbReference type="GO" id="GO:0009507">
    <property type="term" value="C:chloroplast"/>
    <property type="evidence" value="ECO:0007669"/>
    <property type="project" value="UniProtKB-SubCell"/>
</dbReference>
<reference evidence="5" key="1">
    <citation type="journal article" date="2024" name="IScience">
        <title>Strigolactones Initiate the Formation of Haustorium-like Structures in Castilleja.</title>
        <authorList>
            <person name="Buerger M."/>
            <person name="Peterson D."/>
            <person name="Chory J."/>
        </authorList>
    </citation>
    <scope>NUCLEOTIDE SEQUENCE [LARGE SCALE GENOMIC DNA]</scope>
</reference>
<comment type="caution">
    <text evidence="4">The sequence shown here is derived from an EMBL/GenBank/DDBJ whole genome shotgun (WGS) entry which is preliminary data.</text>
</comment>
<protein>
    <submittedName>
        <fullName evidence="4">Uncharacterized protein</fullName>
    </submittedName>
</protein>
<proteinExistence type="predicted"/>
<evidence type="ECO:0000256" key="2">
    <source>
        <dbReference type="ARBA" id="ARBA00022528"/>
    </source>
</evidence>
<evidence type="ECO:0000313" key="4">
    <source>
        <dbReference type="EMBL" id="KAL3628347.1"/>
    </source>
</evidence>
<keyword evidence="5" id="KW-1185">Reference proteome</keyword>
<sequence length="226" mass="26169">MGFWRQANEEFSDIVHRMANNMKKMLHGHGLSAAEIRKRMAGIPAYKLSNYTDNKVFINSDHDENKRFPLHFITKPDALDFLETAKLHYDLERDWRIVDTPLSDVIDDETIRFVPDLLQIKNAIKEKGKEKDMPASDDKIFIGVPIFKTSEFTLEVTGEIFRPAFLRKEDLQERLAAMNISPEDSIEVGSLEETIQEMKDRSTSKSNDILFIGLGDTSWTWLHEHQ</sequence>
<name>A0ABD3CFJ6_9LAMI</name>
<gene>
    <name evidence="4" type="ORF">CASFOL_027393</name>
</gene>
<dbReference type="AlphaFoldDB" id="A0ABD3CFJ6"/>
<evidence type="ECO:0000256" key="3">
    <source>
        <dbReference type="ARBA" id="ARBA00022640"/>
    </source>
</evidence>
<dbReference type="Pfam" id="PF04278">
    <property type="entry name" value="Tic22"/>
    <property type="match status" value="1"/>
</dbReference>
<comment type="subcellular location">
    <subcellularLocation>
        <location evidence="1">Plastid</location>
        <location evidence="1">Chloroplast</location>
    </subcellularLocation>
</comment>
<evidence type="ECO:0000256" key="1">
    <source>
        <dbReference type="ARBA" id="ARBA00004229"/>
    </source>
</evidence>